<dbReference type="STRING" id="1109443.G4T642"/>
<evidence type="ECO:0000313" key="8">
    <source>
        <dbReference type="EMBL" id="CCA66778.1"/>
    </source>
</evidence>
<dbReference type="eggNOG" id="KOG2495">
    <property type="taxonomic scope" value="Eukaryota"/>
</dbReference>
<dbReference type="InterPro" id="IPR036188">
    <property type="entry name" value="FAD/NAD-bd_sf"/>
</dbReference>
<accession>G4T642</accession>
<evidence type="ECO:0000259" key="6">
    <source>
        <dbReference type="Pfam" id="PF07992"/>
    </source>
</evidence>
<dbReference type="Pfam" id="PF22366">
    <property type="entry name" value="NDH2_C"/>
    <property type="match status" value="1"/>
</dbReference>
<evidence type="ECO:0000256" key="3">
    <source>
        <dbReference type="ARBA" id="ARBA00022827"/>
    </source>
</evidence>
<dbReference type="HOGENOM" id="CLU_021377_1_2_1"/>
<feature type="domain" description="External alternative NADH-ubiquinone oxidoreductase-like C-terminal" evidence="7">
    <location>
        <begin position="418"/>
        <end position="468"/>
    </location>
</feature>
<keyword evidence="4" id="KW-0560">Oxidoreductase</keyword>
<evidence type="ECO:0000256" key="2">
    <source>
        <dbReference type="ARBA" id="ARBA00022630"/>
    </source>
</evidence>
<dbReference type="InParanoid" id="G4T642"/>
<dbReference type="SUPFAM" id="SSF51905">
    <property type="entry name" value="FAD/NAD(P)-binding domain"/>
    <property type="match status" value="2"/>
</dbReference>
<dbReference type="EMBL" id="CAFZ01000005">
    <property type="protein sequence ID" value="CCA66778.1"/>
    <property type="molecule type" value="Genomic_DNA"/>
</dbReference>
<dbReference type="InterPro" id="IPR054585">
    <property type="entry name" value="NDH2-like_C"/>
</dbReference>
<dbReference type="Proteomes" id="UP000007148">
    <property type="component" value="Unassembled WGS sequence"/>
</dbReference>
<evidence type="ECO:0000313" key="9">
    <source>
        <dbReference type="Proteomes" id="UP000007148"/>
    </source>
</evidence>
<evidence type="ECO:0000259" key="7">
    <source>
        <dbReference type="Pfam" id="PF22366"/>
    </source>
</evidence>
<feature type="domain" description="FAD/NAD(P)-binding" evidence="6">
    <location>
        <begin position="36"/>
        <end position="367"/>
    </location>
</feature>
<keyword evidence="5" id="KW-0520">NAD</keyword>
<gene>
    <name evidence="8" type="ORF">PIIN_00458</name>
</gene>
<dbReference type="PANTHER" id="PTHR43706">
    <property type="entry name" value="NADH DEHYDROGENASE"/>
    <property type="match status" value="1"/>
</dbReference>
<dbReference type="AlphaFoldDB" id="G4T642"/>
<dbReference type="InterPro" id="IPR045024">
    <property type="entry name" value="NDH-2"/>
</dbReference>
<keyword evidence="3" id="KW-0274">FAD</keyword>
<dbReference type="PRINTS" id="PR00368">
    <property type="entry name" value="FADPNR"/>
</dbReference>
<keyword evidence="2" id="KW-0285">Flavoprotein</keyword>
<comment type="caution">
    <text evidence="8">The sequence shown here is derived from an EMBL/GenBank/DDBJ whole genome shotgun (WGS) entry which is preliminary data.</text>
</comment>
<evidence type="ECO:0000256" key="1">
    <source>
        <dbReference type="ARBA" id="ARBA00005272"/>
    </source>
</evidence>
<sequence>MSLVATTCARSALRRVRLSGWKRSLSTIELDDRRKRVVVLGAGWAATSVLRGLSDKFQTVAISPRAYFVFTPLLASTSCGTLEPRTALESVRSLKPSEYFEASVQSIDFEKKEVLCLSPLQGWDPSKAFSVKYDKLVIAVGAHTQTFNIPGVREHAYFLKETKDAIKIRKRILGCFEEASLPSTSEERRRQLLHFCVVGGGPTGVEFSAELHDLIHDDLSRHYPSLIPLVSISLYDVAPRILSMFDSVLADYAANHFARQGIHVHTRRTVTRIDDGVVHLKEEGPVKCGMIVWSTGLDMTPLIKELKGVKKDHKAGRIMTDGYLHLLDSASEAEHPKVIPDVYAIGDCAVIEGDELPSTAQVASQQGAWLRRHLNRLAKYEAKAIAAPPKAQETSAETTAVDIDSKVGRGFRYHNILTLAYLGSWNAIAQRSKGHGIRGRIAWFLWRGAYMTKTISLRNKIRVPLLWLVRNPHK</sequence>
<dbReference type="Pfam" id="PF07992">
    <property type="entry name" value="Pyr_redox_2"/>
    <property type="match status" value="1"/>
</dbReference>
<name>G4T642_SERID</name>
<keyword evidence="9" id="KW-1185">Reference proteome</keyword>
<comment type="similarity">
    <text evidence="1">Belongs to the NADH dehydrogenase family.</text>
</comment>
<dbReference type="OMA" id="DHCIFLD"/>
<dbReference type="Gene3D" id="3.50.50.100">
    <property type="match status" value="1"/>
</dbReference>
<dbReference type="OrthoDB" id="9992747at2759"/>
<evidence type="ECO:0000256" key="5">
    <source>
        <dbReference type="ARBA" id="ARBA00023027"/>
    </source>
</evidence>
<reference evidence="8 9" key="1">
    <citation type="journal article" date="2011" name="PLoS Pathog.">
        <title>Endophytic Life Strategies Decoded by Genome and Transcriptome Analyses of the Mutualistic Root Symbiont Piriformospora indica.</title>
        <authorList>
            <person name="Zuccaro A."/>
            <person name="Lahrmann U."/>
            <person name="Guldener U."/>
            <person name="Langen G."/>
            <person name="Pfiffi S."/>
            <person name="Biedenkopf D."/>
            <person name="Wong P."/>
            <person name="Samans B."/>
            <person name="Grimm C."/>
            <person name="Basiewicz M."/>
            <person name="Murat C."/>
            <person name="Martin F."/>
            <person name="Kogel K.H."/>
        </authorList>
    </citation>
    <scope>NUCLEOTIDE SEQUENCE [LARGE SCALE GENOMIC DNA]</scope>
    <source>
        <strain evidence="8 9">DSM 11827</strain>
    </source>
</reference>
<dbReference type="GO" id="GO:0005739">
    <property type="term" value="C:mitochondrion"/>
    <property type="evidence" value="ECO:0007669"/>
    <property type="project" value="UniProtKB-ARBA"/>
</dbReference>
<dbReference type="PANTHER" id="PTHR43706:SF17">
    <property type="entry name" value="NADH DEHYDROGENASE (EUROFUNG)"/>
    <property type="match status" value="1"/>
</dbReference>
<protein>
    <submittedName>
        <fullName evidence="8">Related to mitochondrial cytosolically directed NADH dehydrogenase</fullName>
    </submittedName>
</protein>
<organism evidence="8 9">
    <name type="scientific">Serendipita indica (strain DSM 11827)</name>
    <name type="common">Root endophyte fungus</name>
    <name type="synonym">Piriformospora indica</name>
    <dbReference type="NCBI Taxonomy" id="1109443"/>
    <lineage>
        <taxon>Eukaryota</taxon>
        <taxon>Fungi</taxon>
        <taxon>Dikarya</taxon>
        <taxon>Basidiomycota</taxon>
        <taxon>Agaricomycotina</taxon>
        <taxon>Agaricomycetes</taxon>
        <taxon>Sebacinales</taxon>
        <taxon>Serendipitaceae</taxon>
        <taxon>Serendipita</taxon>
    </lineage>
</organism>
<proteinExistence type="inferred from homology"/>
<dbReference type="InterPro" id="IPR023753">
    <property type="entry name" value="FAD/NAD-binding_dom"/>
</dbReference>
<evidence type="ECO:0000256" key="4">
    <source>
        <dbReference type="ARBA" id="ARBA00023002"/>
    </source>
</evidence>
<dbReference type="GO" id="GO:0003954">
    <property type="term" value="F:NADH dehydrogenase activity"/>
    <property type="evidence" value="ECO:0007669"/>
    <property type="project" value="InterPro"/>
</dbReference>